<dbReference type="Pfam" id="PF09919">
    <property type="entry name" value="DUF2149"/>
    <property type="match status" value="1"/>
</dbReference>
<comment type="caution">
    <text evidence="2">The sequence shown here is derived from an EMBL/GenBank/DDBJ whole genome shotgun (WGS) entry which is preliminary data.</text>
</comment>
<organism evidence="2">
    <name type="scientific">Desulfurivibrio alkaliphilus</name>
    <dbReference type="NCBI Taxonomy" id="427923"/>
    <lineage>
        <taxon>Bacteria</taxon>
        <taxon>Pseudomonadati</taxon>
        <taxon>Thermodesulfobacteriota</taxon>
        <taxon>Desulfobulbia</taxon>
        <taxon>Desulfobulbales</taxon>
        <taxon>Desulfobulbaceae</taxon>
        <taxon>Desulfurivibrio</taxon>
    </lineage>
</organism>
<dbReference type="InterPro" id="IPR018676">
    <property type="entry name" value="DUF2149"/>
</dbReference>
<feature type="transmembrane region" description="Helical" evidence="1">
    <location>
        <begin position="26"/>
        <end position="47"/>
    </location>
</feature>
<gene>
    <name evidence="2" type="ORF">ENN98_06865</name>
</gene>
<name>A0A7C2XW29_9BACT</name>
<protein>
    <submittedName>
        <fullName evidence="2">DUF2149 domain-containing protein</fullName>
    </submittedName>
</protein>
<accession>A0A7C2XW29</accession>
<keyword evidence="1" id="KW-0472">Membrane</keyword>
<evidence type="ECO:0000256" key="1">
    <source>
        <dbReference type="SAM" id="Phobius"/>
    </source>
</evidence>
<dbReference type="EMBL" id="DSDS01000152">
    <property type="protein sequence ID" value="HET98398.1"/>
    <property type="molecule type" value="Genomic_DNA"/>
</dbReference>
<proteinExistence type="predicted"/>
<evidence type="ECO:0000313" key="2">
    <source>
        <dbReference type="EMBL" id="HET98398.1"/>
    </source>
</evidence>
<sequence length="114" mass="12408">MKYLLRHQKRGAGLSDNDPMSGVANLFDLGLVFVVGLLLALFGAFHLEDLLQQDSQVTITKQSASGAMEIIIKDGKKIEAMKVSPEQAKGKGQRLGTAYRLEDGSMIYVPEGNQ</sequence>
<reference evidence="2" key="1">
    <citation type="journal article" date="2020" name="mSystems">
        <title>Genome- and Community-Level Interaction Insights into Carbon Utilization and Element Cycling Functions of Hydrothermarchaeota in Hydrothermal Sediment.</title>
        <authorList>
            <person name="Zhou Z."/>
            <person name="Liu Y."/>
            <person name="Xu W."/>
            <person name="Pan J."/>
            <person name="Luo Z.H."/>
            <person name="Li M."/>
        </authorList>
    </citation>
    <scope>NUCLEOTIDE SEQUENCE [LARGE SCALE GENOMIC DNA]</scope>
    <source>
        <strain evidence="2">SpSt-1224</strain>
    </source>
</reference>
<keyword evidence="1" id="KW-1133">Transmembrane helix</keyword>
<keyword evidence="1" id="KW-0812">Transmembrane</keyword>
<dbReference type="AlphaFoldDB" id="A0A7C2XW29"/>
<dbReference type="Proteomes" id="UP000885986">
    <property type="component" value="Unassembled WGS sequence"/>
</dbReference>